<keyword evidence="3" id="KW-1185">Reference proteome</keyword>
<protein>
    <recommendedName>
        <fullName evidence="4">Secreted protein</fullName>
    </recommendedName>
</protein>
<feature type="signal peptide" evidence="1">
    <location>
        <begin position="1"/>
        <end position="18"/>
    </location>
</feature>
<evidence type="ECO:0000313" key="2">
    <source>
        <dbReference type="EMBL" id="KIY62578.1"/>
    </source>
</evidence>
<dbReference type="Proteomes" id="UP000054007">
    <property type="component" value="Unassembled WGS sequence"/>
</dbReference>
<dbReference type="EMBL" id="KN880769">
    <property type="protein sequence ID" value="KIY62578.1"/>
    <property type="molecule type" value="Genomic_DNA"/>
</dbReference>
<reference evidence="2 3" key="1">
    <citation type="journal article" date="2015" name="Fungal Genet. Biol.">
        <title>Evolution of novel wood decay mechanisms in Agaricales revealed by the genome sequences of Fistulina hepatica and Cylindrobasidium torrendii.</title>
        <authorList>
            <person name="Floudas D."/>
            <person name="Held B.W."/>
            <person name="Riley R."/>
            <person name="Nagy L.G."/>
            <person name="Koehler G."/>
            <person name="Ransdell A.S."/>
            <person name="Younus H."/>
            <person name="Chow J."/>
            <person name="Chiniquy J."/>
            <person name="Lipzen A."/>
            <person name="Tritt A."/>
            <person name="Sun H."/>
            <person name="Haridas S."/>
            <person name="LaButti K."/>
            <person name="Ohm R.A."/>
            <person name="Kues U."/>
            <person name="Blanchette R.A."/>
            <person name="Grigoriev I.V."/>
            <person name="Minto R.E."/>
            <person name="Hibbett D.S."/>
        </authorList>
    </citation>
    <scope>NUCLEOTIDE SEQUENCE [LARGE SCALE GENOMIC DNA]</scope>
    <source>
        <strain evidence="2 3">FP15055 ss-10</strain>
    </source>
</reference>
<evidence type="ECO:0000256" key="1">
    <source>
        <dbReference type="SAM" id="SignalP"/>
    </source>
</evidence>
<feature type="chain" id="PRO_5002316427" description="Secreted protein" evidence="1">
    <location>
        <begin position="19"/>
        <end position="97"/>
    </location>
</feature>
<accession>A0A0D7AW08</accession>
<gene>
    <name evidence="2" type="ORF">CYLTODRAFT_170932</name>
</gene>
<proteinExistence type="predicted"/>
<evidence type="ECO:0008006" key="4">
    <source>
        <dbReference type="Google" id="ProtNLM"/>
    </source>
</evidence>
<name>A0A0D7AW08_9AGAR</name>
<organism evidence="2 3">
    <name type="scientific">Cylindrobasidium torrendii FP15055 ss-10</name>
    <dbReference type="NCBI Taxonomy" id="1314674"/>
    <lineage>
        <taxon>Eukaryota</taxon>
        <taxon>Fungi</taxon>
        <taxon>Dikarya</taxon>
        <taxon>Basidiomycota</taxon>
        <taxon>Agaricomycotina</taxon>
        <taxon>Agaricomycetes</taxon>
        <taxon>Agaricomycetidae</taxon>
        <taxon>Agaricales</taxon>
        <taxon>Marasmiineae</taxon>
        <taxon>Physalacriaceae</taxon>
        <taxon>Cylindrobasidium</taxon>
    </lineage>
</organism>
<keyword evidence="1" id="KW-0732">Signal</keyword>
<dbReference type="AlphaFoldDB" id="A0A0D7AW08"/>
<sequence length="97" mass="10424">MWTAVWSVLTVCVCGSSGATVSACDDTLFRMGCSKSGTVSMTMLKNVPPRLRIQSNCIMGRSFLVHCVCGNGDRPFYLVDIPPPWTEKTLPPVALGG</sequence>
<evidence type="ECO:0000313" key="3">
    <source>
        <dbReference type="Proteomes" id="UP000054007"/>
    </source>
</evidence>